<keyword evidence="5" id="KW-0378">Hydrolase</keyword>
<dbReference type="AlphaFoldDB" id="A0AA96GA83"/>
<dbReference type="GO" id="GO:0000166">
    <property type="term" value="F:nucleotide binding"/>
    <property type="evidence" value="ECO:0007669"/>
    <property type="project" value="UniProtKB-KW"/>
</dbReference>
<keyword evidence="8" id="KW-1185">Reference proteome</keyword>
<evidence type="ECO:0000256" key="2">
    <source>
        <dbReference type="ARBA" id="ARBA00022649"/>
    </source>
</evidence>
<keyword evidence="4" id="KW-0547">Nucleotide-binding</keyword>
<organism evidence="7 8">
    <name type="scientific">Candidatus Nitrospira allomarina</name>
    <dbReference type="NCBI Taxonomy" id="3020900"/>
    <lineage>
        <taxon>Bacteria</taxon>
        <taxon>Pseudomonadati</taxon>
        <taxon>Nitrospirota</taxon>
        <taxon>Nitrospiria</taxon>
        <taxon>Nitrospirales</taxon>
        <taxon>Nitrospiraceae</taxon>
        <taxon>Nitrospira</taxon>
    </lineage>
</organism>
<dbReference type="PANTHER" id="PTHR34139:SF1">
    <property type="entry name" value="RNASE MJ1380-RELATED"/>
    <property type="match status" value="1"/>
</dbReference>
<accession>A0AA96GA83</accession>
<dbReference type="GO" id="GO:0016787">
    <property type="term" value="F:hydrolase activity"/>
    <property type="evidence" value="ECO:0007669"/>
    <property type="project" value="UniProtKB-KW"/>
</dbReference>
<comment type="similarity">
    <text evidence="6">Belongs to the HepT RNase toxin family.</text>
</comment>
<dbReference type="RefSeq" id="WP_312641662.1">
    <property type="nucleotide sequence ID" value="NZ_CP116967.1"/>
</dbReference>
<gene>
    <name evidence="7" type="ORF">PP769_15285</name>
</gene>
<evidence type="ECO:0000256" key="1">
    <source>
        <dbReference type="ARBA" id="ARBA00022553"/>
    </source>
</evidence>
<dbReference type="Proteomes" id="UP001302719">
    <property type="component" value="Chromosome"/>
</dbReference>
<dbReference type="GO" id="GO:0110001">
    <property type="term" value="C:toxin-antitoxin complex"/>
    <property type="evidence" value="ECO:0007669"/>
    <property type="project" value="InterPro"/>
</dbReference>
<evidence type="ECO:0000313" key="8">
    <source>
        <dbReference type="Proteomes" id="UP001302719"/>
    </source>
</evidence>
<keyword evidence="3" id="KW-0540">Nuclease</keyword>
<dbReference type="PANTHER" id="PTHR34139">
    <property type="entry name" value="UPF0331 PROTEIN MJ0127"/>
    <property type="match status" value="1"/>
</dbReference>
<dbReference type="InterPro" id="IPR037038">
    <property type="entry name" value="HepT-like_sf"/>
</dbReference>
<evidence type="ECO:0000256" key="6">
    <source>
        <dbReference type="ARBA" id="ARBA00024207"/>
    </source>
</evidence>
<protein>
    <submittedName>
        <fullName evidence="7">DUF86 domain-containing protein</fullName>
    </submittedName>
</protein>
<dbReference type="EMBL" id="CP116967">
    <property type="protein sequence ID" value="WNM57322.1"/>
    <property type="molecule type" value="Genomic_DNA"/>
</dbReference>
<sequence>MKDDRMYLLHIRDALGNIREYTTPGREAFFNDRKTQDAVIRNLEIIGEAVKHMSASLKATHNTIAWKQIAGMRDRLIHDYFGVDLNLVWDVVASELPQLERKTNQILGHPEKPTGPNS</sequence>
<evidence type="ECO:0000313" key="7">
    <source>
        <dbReference type="EMBL" id="WNM57322.1"/>
    </source>
</evidence>
<proteinExistence type="inferred from homology"/>
<evidence type="ECO:0000256" key="5">
    <source>
        <dbReference type="ARBA" id="ARBA00022801"/>
    </source>
</evidence>
<reference evidence="7 8" key="1">
    <citation type="submission" date="2023-01" db="EMBL/GenBank/DDBJ databases">
        <title>Cultivation and genomic characterization of new, ubiquitous marine nitrite-oxidizing bacteria from the Nitrospirales.</title>
        <authorList>
            <person name="Mueller A.J."/>
            <person name="Daebeler A."/>
            <person name="Herbold C.W."/>
            <person name="Kirkegaard R.H."/>
            <person name="Daims H."/>
        </authorList>
    </citation>
    <scope>NUCLEOTIDE SEQUENCE [LARGE SCALE GENOMIC DNA]</scope>
    <source>
        <strain evidence="7 8">VA</strain>
    </source>
</reference>
<dbReference type="InterPro" id="IPR051813">
    <property type="entry name" value="HepT_RNase_toxin"/>
</dbReference>
<evidence type="ECO:0000256" key="4">
    <source>
        <dbReference type="ARBA" id="ARBA00022741"/>
    </source>
</evidence>
<dbReference type="KEGG" id="nall:PP769_15285"/>
<keyword evidence="2" id="KW-1277">Toxin-antitoxin system</keyword>
<dbReference type="Gene3D" id="1.20.120.580">
    <property type="entry name" value="bsu32300-like"/>
    <property type="match status" value="1"/>
</dbReference>
<dbReference type="Pfam" id="PF01934">
    <property type="entry name" value="HepT-like"/>
    <property type="match status" value="1"/>
</dbReference>
<dbReference type="GO" id="GO:0004540">
    <property type="term" value="F:RNA nuclease activity"/>
    <property type="evidence" value="ECO:0007669"/>
    <property type="project" value="InterPro"/>
</dbReference>
<keyword evidence="1" id="KW-0597">Phosphoprotein</keyword>
<dbReference type="InterPro" id="IPR008201">
    <property type="entry name" value="HepT-like"/>
</dbReference>
<evidence type="ECO:0000256" key="3">
    <source>
        <dbReference type="ARBA" id="ARBA00022722"/>
    </source>
</evidence>
<name>A0AA96GA83_9BACT</name>